<evidence type="ECO:0000313" key="2">
    <source>
        <dbReference type="EMBL" id="CAG9134206.1"/>
    </source>
</evidence>
<name>A0A8S4G1D3_PLUXY</name>
<reference evidence="2" key="1">
    <citation type="submission" date="2020-11" db="EMBL/GenBank/DDBJ databases">
        <authorList>
            <person name="Whiteford S."/>
        </authorList>
    </citation>
    <scope>NUCLEOTIDE SEQUENCE</scope>
</reference>
<evidence type="ECO:0000313" key="3">
    <source>
        <dbReference type="Proteomes" id="UP000653454"/>
    </source>
</evidence>
<dbReference type="AlphaFoldDB" id="A0A8S4G1D3"/>
<proteinExistence type="predicted"/>
<dbReference type="Proteomes" id="UP000653454">
    <property type="component" value="Unassembled WGS sequence"/>
</dbReference>
<gene>
    <name evidence="2" type="ORF">PLXY2_LOCUS12438</name>
</gene>
<keyword evidence="3" id="KW-1185">Reference proteome</keyword>
<feature type="compositionally biased region" description="Basic residues" evidence="1">
    <location>
        <begin position="48"/>
        <end position="61"/>
    </location>
</feature>
<feature type="compositionally biased region" description="Low complexity" evidence="1">
    <location>
        <begin position="30"/>
        <end position="47"/>
    </location>
</feature>
<sequence length="345" mass="37077">MREAGGRGARASGTAARATLSLAPRLSRMTRACPTPATGAAGAGTPNRGRRGGRGTRRRTRSSPFRAHTERALRLQQQQLSQVAALCSRLAASPRIAPPPPQPPPPEPPEAPVPPRRRRSRCSELSTTTPDSAPEDGKIDECKTYKIIMTKLDQLNHLFLARAEATAGAGRARRVPRGSGGTVCVSDKLVATDPAGPGGCQLTPTKNHRRSSRQAFATGLPKGDLDYPPSRLAECGAGSRAGCGAGYSPREVHARVTSTRRDSPSLRRRDRDSTSIPSSDEYVNQTGCKYDLEDPMHLYVQAKRLQPPRAPASPAPPAAPATLCARCYGYWCSLRRCLHQLCPIR</sequence>
<feature type="region of interest" description="Disordered" evidence="1">
    <location>
        <begin position="1"/>
        <end position="70"/>
    </location>
</feature>
<evidence type="ECO:0000256" key="1">
    <source>
        <dbReference type="SAM" id="MobiDB-lite"/>
    </source>
</evidence>
<feature type="compositionally biased region" description="Basic and acidic residues" evidence="1">
    <location>
        <begin position="250"/>
        <end position="273"/>
    </location>
</feature>
<protein>
    <submittedName>
        <fullName evidence="2">(diamondback moth) hypothetical protein</fullName>
    </submittedName>
</protein>
<feature type="region of interest" description="Disordered" evidence="1">
    <location>
        <begin position="250"/>
        <end position="283"/>
    </location>
</feature>
<dbReference type="EMBL" id="CAJHNJ030000074">
    <property type="protein sequence ID" value="CAG9134206.1"/>
    <property type="molecule type" value="Genomic_DNA"/>
</dbReference>
<feature type="region of interest" description="Disordered" evidence="1">
    <location>
        <begin position="93"/>
        <end position="138"/>
    </location>
</feature>
<organism evidence="2 3">
    <name type="scientific">Plutella xylostella</name>
    <name type="common">Diamondback moth</name>
    <name type="synonym">Plutella maculipennis</name>
    <dbReference type="NCBI Taxonomy" id="51655"/>
    <lineage>
        <taxon>Eukaryota</taxon>
        <taxon>Metazoa</taxon>
        <taxon>Ecdysozoa</taxon>
        <taxon>Arthropoda</taxon>
        <taxon>Hexapoda</taxon>
        <taxon>Insecta</taxon>
        <taxon>Pterygota</taxon>
        <taxon>Neoptera</taxon>
        <taxon>Endopterygota</taxon>
        <taxon>Lepidoptera</taxon>
        <taxon>Glossata</taxon>
        <taxon>Ditrysia</taxon>
        <taxon>Yponomeutoidea</taxon>
        <taxon>Plutellidae</taxon>
        <taxon>Plutella</taxon>
    </lineage>
</organism>
<accession>A0A8S4G1D3</accession>
<feature type="compositionally biased region" description="Pro residues" evidence="1">
    <location>
        <begin position="96"/>
        <end position="114"/>
    </location>
</feature>
<feature type="compositionally biased region" description="Low complexity" evidence="1">
    <location>
        <begin position="9"/>
        <end position="23"/>
    </location>
</feature>
<comment type="caution">
    <text evidence="2">The sequence shown here is derived from an EMBL/GenBank/DDBJ whole genome shotgun (WGS) entry which is preliminary data.</text>
</comment>